<dbReference type="STRING" id="89524.SAMN05444370_103562"/>
<proteinExistence type="predicted"/>
<organism evidence="3 4">
    <name type="scientific">Rubrimonas cliftonensis</name>
    <dbReference type="NCBI Taxonomy" id="89524"/>
    <lineage>
        <taxon>Bacteria</taxon>
        <taxon>Pseudomonadati</taxon>
        <taxon>Pseudomonadota</taxon>
        <taxon>Alphaproteobacteria</taxon>
        <taxon>Rhodobacterales</taxon>
        <taxon>Paracoccaceae</taxon>
        <taxon>Rubrimonas</taxon>
    </lineage>
</organism>
<feature type="compositionally biased region" description="Basic and acidic residues" evidence="1">
    <location>
        <begin position="84"/>
        <end position="94"/>
    </location>
</feature>
<evidence type="ECO:0000313" key="3">
    <source>
        <dbReference type="EMBL" id="SEA23778.1"/>
    </source>
</evidence>
<evidence type="ECO:0000313" key="4">
    <source>
        <dbReference type="Proteomes" id="UP000198703"/>
    </source>
</evidence>
<dbReference type="Pfam" id="PF10276">
    <property type="entry name" value="zf-CHCC"/>
    <property type="match status" value="1"/>
</dbReference>
<name>A0A1H3ZJI9_9RHOB</name>
<dbReference type="Gene3D" id="2.60.260.40">
    <property type="entry name" value="q5lls5 like domains"/>
    <property type="match status" value="1"/>
</dbReference>
<evidence type="ECO:0000259" key="2">
    <source>
        <dbReference type="Pfam" id="PF10276"/>
    </source>
</evidence>
<dbReference type="Proteomes" id="UP000198703">
    <property type="component" value="Unassembled WGS sequence"/>
</dbReference>
<dbReference type="AlphaFoldDB" id="A0A1H3ZJI9"/>
<sequence length="94" mass="9793">MIDAPETLVVEQSRVACEGQGGALGHPKVWYSIGASGFVECKYCDRRFVLRGGPADQPVSEVVPGFEASTGAVASPDGDLALGEPRETGARTLT</sequence>
<dbReference type="InterPro" id="IPR019401">
    <property type="entry name" value="Znf_CHCC"/>
</dbReference>
<accession>A0A1H3ZJI9</accession>
<dbReference type="OrthoDB" id="7391570at2"/>
<gene>
    <name evidence="3" type="ORF">SAMN05444370_103562</name>
</gene>
<feature type="region of interest" description="Disordered" evidence="1">
    <location>
        <begin position="69"/>
        <end position="94"/>
    </location>
</feature>
<keyword evidence="4" id="KW-1185">Reference proteome</keyword>
<protein>
    <submittedName>
        <fullName evidence="3">Uncharacterized conserved protein, contains Zn-finger domain</fullName>
    </submittedName>
</protein>
<evidence type="ECO:0000256" key="1">
    <source>
        <dbReference type="SAM" id="MobiDB-lite"/>
    </source>
</evidence>
<reference evidence="3 4" key="1">
    <citation type="submission" date="2016-10" db="EMBL/GenBank/DDBJ databases">
        <authorList>
            <person name="de Groot N.N."/>
        </authorList>
    </citation>
    <scope>NUCLEOTIDE SEQUENCE [LARGE SCALE GENOMIC DNA]</scope>
    <source>
        <strain evidence="3 4">DSM 15345</strain>
    </source>
</reference>
<dbReference type="EMBL" id="FNQM01000003">
    <property type="protein sequence ID" value="SEA23778.1"/>
    <property type="molecule type" value="Genomic_DNA"/>
</dbReference>
<feature type="domain" description="Zinc finger CHCC-type" evidence="2">
    <location>
        <begin position="13"/>
        <end position="48"/>
    </location>
</feature>